<gene>
    <name evidence="4" type="ORF">TRM7615_04614</name>
</gene>
<dbReference type="PANTHER" id="PTHR43877">
    <property type="entry name" value="AMINOALKYLPHOSPHONATE N-ACETYLTRANSFERASE-RELATED-RELATED"/>
    <property type="match status" value="1"/>
</dbReference>
<evidence type="ECO:0000259" key="3">
    <source>
        <dbReference type="PROSITE" id="PS51186"/>
    </source>
</evidence>
<dbReference type="InterPro" id="IPR016181">
    <property type="entry name" value="Acyl_CoA_acyltransferase"/>
</dbReference>
<evidence type="ECO:0000313" key="4">
    <source>
        <dbReference type="EMBL" id="SPJ31074.1"/>
    </source>
</evidence>
<accession>A0A2R8CF46</accession>
<dbReference type="Pfam" id="PF00583">
    <property type="entry name" value="Acetyltransf_1"/>
    <property type="match status" value="1"/>
</dbReference>
<keyword evidence="5" id="KW-1185">Reference proteome</keyword>
<keyword evidence="2" id="KW-0012">Acyltransferase</keyword>
<evidence type="ECO:0000313" key="5">
    <source>
        <dbReference type="Proteomes" id="UP000244898"/>
    </source>
</evidence>
<dbReference type="Proteomes" id="UP000244898">
    <property type="component" value="Unassembled WGS sequence"/>
</dbReference>
<dbReference type="PANTHER" id="PTHR43877:SF1">
    <property type="entry name" value="ACETYLTRANSFERASE"/>
    <property type="match status" value="1"/>
</dbReference>
<evidence type="ECO:0000256" key="1">
    <source>
        <dbReference type="ARBA" id="ARBA00022679"/>
    </source>
</evidence>
<sequence>MTGEMDDATRLAPDDPRVPMVLDLIQRSFAYMEGRIDPPSSVQRRTPAAIAKQCEVGEVWVIGTPPKACVFLSPKADCLYLGKLAVDTDMQRQGLARRLVKLATDRAHTLGLPTLELKTRIELTENHETFERLGFSVISQGCHEGYDRPTNLIMRRPVP</sequence>
<keyword evidence="1" id="KW-0808">Transferase</keyword>
<dbReference type="CDD" id="cd04301">
    <property type="entry name" value="NAT_SF"/>
    <property type="match status" value="1"/>
</dbReference>
<dbReference type="SUPFAM" id="SSF55729">
    <property type="entry name" value="Acyl-CoA N-acyltransferases (Nat)"/>
    <property type="match status" value="1"/>
</dbReference>
<dbReference type="EMBL" id="ONZG01000016">
    <property type="protein sequence ID" value="SPJ31074.1"/>
    <property type="molecule type" value="Genomic_DNA"/>
</dbReference>
<dbReference type="AlphaFoldDB" id="A0A2R8CF46"/>
<dbReference type="InterPro" id="IPR050832">
    <property type="entry name" value="Bact_Acetyltransf"/>
</dbReference>
<dbReference type="InterPro" id="IPR000182">
    <property type="entry name" value="GNAT_dom"/>
</dbReference>
<feature type="domain" description="N-acetyltransferase" evidence="3">
    <location>
        <begin position="9"/>
        <end position="159"/>
    </location>
</feature>
<name>A0A2R8CF46_9RHOB</name>
<proteinExistence type="predicted"/>
<dbReference type="RefSeq" id="WP_235824189.1">
    <property type="nucleotide sequence ID" value="NZ_ONZG01000016.1"/>
</dbReference>
<protein>
    <recommendedName>
        <fullName evidence="3">N-acetyltransferase domain-containing protein</fullName>
    </recommendedName>
</protein>
<dbReference type="PROSITE" id="PS51186">
    <property type="entry name" value="GNAT"/>
    <property type="match status" value="1"/>
</dbReference>
<reference evidence="5" key="1">
    <citation type="submission" date="2018-03" db="EMBL/GenBank/DDBJ databases">
        <authorList>
            <person name="Rodrigo-Torres L."/>
            <person name="Arahal R. D."/>
            <person name="Lucena T."/>
        </authorList>
    </citation>
    <scope>NUCLEOTIDE SEQUENCE [LARGE SCALE GENOMIC DNA]</scope>
    <source>
        <strain evidence="5">CECT 7615</strain>
    </source>
</reference>
<dbReference type="Gene3D" id="3.40.630.30">
    <property type="match status" value="1"/>
</dbReference>
<dbReference type="GO" id="GO:0016747">
    <property type="term" value="F:acyltransferase activity, transferring groups other than amino-acyl groups"/>
    <property type="evidence" value="ECO:0007669"/>
    <property type="project" value="InterPro"/>
</dbReference>
<evidence type="ECO:0000256" key="2">
    <source>
        <dbReference type="ARBA" id="ARBA00023315"/>
    </source>
</evidence>
<organism evidence="4 5">
    <name type="scientific">Falsiruegeria mediterranea M17</name>
    <dbReference type="NCBI Taxonomy" id="1200281"/>
    <lineage>
        <taxon>Bacteria</taxon>
        <taxon>Pseudomonadati</taxon>
        <taxon>Pseudomonadota</taxon>
        <taxon>Alphaproteobacteria</taxon>
        <taxon>Rhodobacterales</taxon>
        <taxon>Roseobacteraceae</taxon>
        <taxon>Falsiruegeria</taxon>
    </lineage>
</organism>